<dbReference type="VEuPathDB" id="CryptoDB:Vbra_1549"/>
<dbReference type="Pfam" id="PF00686">
    <property type="entry name" value="CBM_20"/>
    <property type="match status" value="1"/>
</dbReference>
<evidence type="ECO:0000313" key="4">
    <source>
        <dbReference type="Proteomes" id="UP000041254"/>
    </source>
</evidence>
<feature type="compositionally biased region" description="Gly residues" evidence="1">
    <location>
        <begin position="612"/>
        <end position="624"/>
    </location>
</feature>
<feature type="region of interest" description="Disordered" evidence="1">
    <location>
        <begin position="604"/>
        <end position="631"/>
    </location>
</feature>
<feature type="compositionally biased region" description="Low complexity" evidence="1">
    <location>
        <begin position="538"/>
        <end position="547"/>
    </location>
</feature>
<dbReference type="SUPFAM" id="SSF49452">
    <property type="entry name" value="Starch-binding domain-like"/>
    <property type="match status" value="1"/>
</dbReference>
<protein>
    <recommendedName>
        <fullName evidence="2">CBM20 domain-containing protein</fullName>
    </recommendedName>
</protein>
<organism evidence="3 4">
    <name type="scientific">Vitrella brassicaformis (strain CCMP3155)</name>
    <dbReference type="NCBI Taxonomy" id="1169540"/>
    <lineage>
        <taxon>Eukaryota</taxon>
        <taxon>Sar</taxon>
        <taxon>Alveolata</taxon>
        <taxon>Colpodellida</taxon>
        <taxon>Vitrellaceae</taxon>
        <taxon>Vitrella</taxon>
    </lineage>
</organism>
<dbReference type="InterPro" id="IPR002044">
    <property type="entry name" value="CBM20"/>
</dbReference>
<dbReference type="Proteomes" id="UP000041254">
    <property type="component" value="Unassembled WGS sequence"/>
</dbReference>
<feature type="compositionally biased region" description="Basic and acidic residues" evidence="1">
    <location>
        <begin position="682"/>
        <end position="700"/>
    </location>
</feature>
<gene>
    <name evidence="3" type="ORF">Vbra_1549</name>
</gene>
<dbReference type="InterPro" id="IPR013784">
    <property type="entry name" value="Carb-bd-like_fold"/>
</dbReference>
<dbReference type="GO" id="GO:0016020">
    <property type="term" value="C:membrane"/>
    <property type="evidence" value="ECO:0007669"/>
    <property type="project" value="TreeGrafter"/>
</dbReference>
<name>A0A0G4EXN0_VITBC</name>
<dbReference type="EMBL" id="CDMY01000342">
    <property type="protein sequence ID" value="CEM03476.1"/>
    <property type="molecule type" value="Genomic_DNA"/>
</dbReference>
<feature type="region of interest" description="Disordered" evidence="1">
    <location>
        <begin position="681"/>
        <end position="713"/>
    </location>
</feature>
<dbReference type="InterPro" id="IPR013783">
    <property type="entry name" value="Ig-like_fold"/>
</dbReference>
<dbReference type="PROSITE" id="PS51166">
    <property type="entry name" value="CBM20"/>
    <property type="match status" value="1"/>
</dbReference>
<dbReference type="PANTHER" id="PTHR15048">
    <property type="entry name" value="STARCH-BINDING DOMAIN-CONTAINING PROTEIN 1"/>
    <property type="match status" value="1"/>
</dbReference>
<keyword evidence="4" id="KW-1185">Reference proteome</keyword>
<dbReference type="AlphaFoldDB" id="A0A0G4EXN0"/>
<dbReference type="OrthoDB" id="550577at2759"/>
<feature type="region of interest" description="Disordered" evidence="1">
    <location>
        <begin position="534"/>
        <end position="588"/>
    </location>
</feature>
<feature type="compositionally biased region" description="Low complexity" evidence="1">
    <location>
        <begin position="436"/>
        <end position="456"/>
    </location>
</feature>
<feature type="domain" description="CBM20" evidence="2">
    <location>
        <begin position="62"/>
        <end position="190"/>
    </location>
</feature>
<dbReference type="CDD" id="cd05467">
    <property type="entry name" value="CBM20"/>
    <property type="match status" value="1"/>
</dbReference>
<dbReference type="InParanoid" id="A0A0G4EXN0"/>
<feature type="compositionally biased region" description="Basic and acidic residues" evidence="1">
    <location>
        <begin position="374"/>
        <end position="397"/>
    </location>
</feature>
<proteinExistence type="predicted"/>
<evidence type="ECO:0000256" key="1">
    <source>
        <dbReference type="SAM" id="MobiDB-lite"/>
    </source>
</evidence>
<accession>A0A0G4EXN0</accession>
<sequence>MSSDSGGLPCPDGFLQSSAVAAEGVQFVRLRRVSTRWRDALSFEAICRNDLVDLPGAFEASSPLPGWARIRFVVTCADTQVGQDVRLVGSSPLFGSWTPKQGLPMSTDPSLFPRWQATIDLAPDSVRPFSYKYVIYSRATGEARWEERGNREMPLQSYQHARRVLTVRETFDAADEGGNVSVQRFNGWERRRLAMRWGAHWLIAAAPFEPQSLLKHFLTIACIEPFNPRKTRFRSGRVLSPAKARSLHMLPVSDKVRAAPVWIHFFANSPLTLDPAGGGPRLSLRCLVDETSSGWVPLSWCIPKRNHHAAMMTRFLTVEMQAFSDLLFSYERQGKECDKLREWINTQTEQQAHRRAMREQLKHQLNLLQHHYQEDDQQHTNDHPEAPNEQAEIDHQTDSCSCHGGGGEAKQEQQIEIKAEKEPSAAPEEAPESYHPSPKSLDLISSSPPLFFSALPPTSPPTHTHTHTHTHSPTAAAPVGDQSPPSLPSQCSLPFPSQFIPSSLSAALSSSPFAIPLAKICQCCLPCFRGLTGGNGGNTANNNNSSSSKERGRGDNNGVPPSGGTSGGGSRDRGAGVGVFSDKDSSVSGVMDYRSEDGFVVVGSPVRRADRGGTGGGEGGGDGGSPTASGRYSIGRETTVALDDTSPVASSMSVCASPSPPPPAPISLTPLAAHAADVDNAEEAHDDPHDPTHEPHHDGIDTQSSWSRQVEQEEQQIDAMLRHYRAELTEMEHRRQATADRIAHRYTKCIDAVATWLLELSLSNAPHSSPPPAVLATWMRGLRSLSVCVQKGLLRFVDLPLPTPPQPDANTRSKQQQQQQQGDGRETKAKPVGQAAAARCDYYLNVPLLRALLAVNYVTPVHYVNKGSGKHGEGAGAGEGGSGDGKGLLLRGWRKDS</sequence>
<feature type="region of interest" description="Disordered" evidence="1">
    <location>
        <begin position="799"/>
        <end position="831"/>
    </location>
</feature>
<dbReference type="Gene3D" id="2.60.40.10">
    <property type="entry name" value="Immunoglobulins"/>
    <property type="match status" value="1"/>
</dbReference>
<feature type="compositionally biased region" description="Gly residues" evidence="1">
    <location>
        <begin position="874"/>
        <end position="886"/>
    </location>
</feature>
<feature type="region of interest" description="Disordered" evidence="1">
    <location>
        <begin position="374"/>
        <end position="490"/>
    </location>
</feature>
<reference evidence="3 4" key="1">
    <citation type="submission" date="2014-11" db="EMBL/GenBank/DDBJ databases">
        <authorList>
            <person name="Zhu J."/>
            <person name="Qi W."/>
            <person name="Song R."/>
        </authorList>
    </citation>
    <scope>NUCLEOTIDE SEQUENCE [LARGE SCALE GENOMIC DNA]</scope>
</reference>
<dbReference type="SMART" id="SM01065">
    <property type="entry name" value="CBM_2"/>
    <property type="match status" value="1"/>
</dbReference>
<evidence type="ECO:0000313" key="3">
    <source>
        <dbReference type="EMBL" id="CEM03476.1"/>
    </source>
</evidence>
<dbReference type="GO" id="GO:2001070">
    <property type="term" value="F:starch binding"/>
    <property type="evidence" value="ECO:0007669"/>
    <property type="project" value="InterPro"/>
</dbReference>
<evidence type="ECO:0000259" key="2">
    <source>
        <dbReference type="PROSITE" id="PS51166"/>
    </source>
</evidence>
<feature type="region of interest" description="Disordered" evidence="1">
    <location>
        <begin position="867"/>
        <end position="897"/>
    </location>
</feature>
<feature type="compositionally biased region" description="Basic and acidic residues" evidence="1">
    <location>
        <begin position="409"/>
        <end position="423"/>
    </location>
</feature>
<dbReference type="PANTHER" id="PTHR15048:SF0">
    <property type="entry name" value="STARCH-BINDING DOMAIN-CONTAINING PROTEIN 1"/>
    <property type="match status" value="1"/>
</dbReference>